<feature type="transmembrane region" description="Helical" evidence="7">
    <location>
        <begin position="138"/>
        <end position="158"/>
    </location>
</feature>
<dbReference type="EMBL" id="AZGA01000087">
    <property type="protein sequence ID" value="KRM30825.1"/>
    <property type="molecule type" value="Genomic_DNA"/>
</dbReference>
<dbReference type="Gene3D" id="1.20.1250.20">
    <property type="entry name" value="MFS general substrate transporter like domains"/>
    <property type="match status" value="2"/>
</dbReference>
<dbReference type="SUPFAM" id="SSF103473">
    <property type="entry name" value="MFS general substrate transporter"/>
    <property type="match status" value="1"/>
</dbReference>
<dbReference type="AlphaFoldDB" id="A0A0R1XSU4"/>
<feature type="transmembrane region" description="Helical" evidence="7">
    <location>
        <begin position="106"/>
        <end position="126"/>
    </location>
</feature>
<feature type="transmembrane region" description="Helical" evidence="7">
    <location>
        <begin position="338"/>
        <end position="358"/>
    </location>
</feature>
<dbReference type="PROSITE" id="PS50850">
    <property type="entry name" value="MFS"/>
    <property type="match status" value="1"/>
</dbReference>
<evidence type="ECO:0000256" key="7">
    <source>
        <dbReference type="SAM" id="Phobius"/>
    </source>
</evidence>
<dbReference type="GO" id="GO:0022857">
    <property type="term" value="F:transmembrane transporter activity"/>
    <property type="evidence" value="ECO:0007669"/>
    <property type="project" value="InterPro"/>
</dbReference>
<proteinExistence type="predicted"/>
<evidence type="ECO:0000256" key="5">
    <source>
        <dbReference type="ARBA" id="ARBA00022989"/>
    </source>
</evidence>
<keyword evidence="5 7" id="KW-1133">Transmembrane helix</keyword>
<dbReference type="CDD" id="cd17324">
    <property type="entry name" value="MFS_NepI_like"/>
    <property type="match status" value="1"/>
</dbReference>
<feature type="transmembrane region" description="Helical" evidence="7">
    <location>
        <begin position="20"/>
        <end position="38"/>
    </location>
</feature>
<dbReference type="eggNOG" id="COG2814">
    <property type="taxonomic scope" value="Bacteria"/>
</dbReference>
<feature type="transmembrane region" description="Helical" evidence="7">
    <location>
        <begin position="179"/>
        <end position="199"/>
    </location>
</feature>
<evidence type="ECO:0000313" key="9">
    <source>
        <dbReference type="EMBL" id="KRM30825.1"/>
    </source>
</evidence>
<dbReference type="PANTHER" id="PTHR43124">
    <property type="entry name" value="PURINE EFFLUX PUMP PBUE"/>
    <property type="match status" value="1"/>
</dbReference>
<keyword evidence="2" id="KW-0813">Transport</keyword>
<dbReference type="InterPro" id="IPR050189">
    <property type="entry name" value="MFS_Efflux_Transporters"/>
</dbReference>
<feature type="transmembrane region" description="Helical" evidence="7">
    <location>
        <begin position="50"/>
        <end position="68"/>
    </location>
</feature>
<evidence type="ECO:0000256" key="6">
    <source>
        <dbReference type="ARBA" id="ARBA00023136"/>
    </source>
</evidence>
<dbReference type="GO" id="GO:0005886">
    <property type="term" value="C:plasma membrane"/>
    <property type="evidence" value="ECO:0007669"/>
    <property type="project" value="UniProtKB-SubCell"/>
</dbReference>
<name>A0A0R1XSU4_9LACO</name>
<organism evidence="9 10">
    <name type="scientific">Agrilactobacillus composti DSM 18527 = JCM 14202</name>
    <dbReference type="NCBI Taxonomy" id="1423734"/>
    <lineage>
        <taxon>Bacteria</taxon>
        <taxon>Bacillati</taxon>
        <taxon>Bacillota</taxon>
        <taxon>Bacilli</taxon>
        <taxon>Lactobacillales</taxon>
        <taxon>Lactobacillaceae</taxon>
        <taxon>Agrilactobacillus</taxon>
    </lineage>
</organism>
<feature type="domain" description="Major facilitator superfamily (MFS) profile" evidence="8">
    <location>
        <begin position="1"/>
        <end position="362"/>
    </location>
</feature>
<reference evidence="9 10" key="1">
    <citation type="journal article" date="2015" name="Genome Announc.">
        <title>Expanding the biotechnology potential of lactobacilli through comparative genomics of 213 strains and associated genera.</title>
        <authorList>
            <person name="Sun Z."/>
            <person name="Harris H.M."/>
            <person name="McCann A."/>
            <person name="Guo C."/>
            <person name="Argimon S."/>
            <person name="Zhang W."/>
            <person name="Yang X."/>
            <person name="Jeffery I.B."/>
            <person name="Cooney J.C."/>
            <person name="Kagawa T.F."/>
            <person name="Liu W."/>
            <person name="Song Y."/>
            <person name="Salvetti E."/>
            <person name="Wrobel A."/>
            <person name="Rasinkangas P."/>
            <person name="Parkhill J."/>
            <person name="Rea M.C."/>
            <person name="O'Sullivan O."/>
            <person name="Ritari J."/>
            <person name="Douillard F.P."/>
            <person name="Paul Ross R."/>
            <person name="Yang R."/>
            <person name="Briner A.E."/>
            <person name="Felis G.E."/>
            <person name="de Vos W.M."/>
            <person name="Barrangou R."/>
            <person name="Klaenhammer T.R."/>
            <person name="Caufield P.W."/>
            <person name="Cui Y."/>
            <person name="Zhang H."/>
            <person name="O'Toole P.W."/>
        </authorList>
    </citation>
    <scope>NUCLEOTIDE SEQUENCE [LARGE SCALE GENOMIC DNA]</scope>
    <source>
        <strain evidence="9 10">DSM 18527</strain>
    </source>
</reference>
<dbReference type="Proteomes" id="UP000051236">
    <property type="component" value="Unassembled WGS sequence"/>
</dbReference>
<feature type="transmembrane region" description="Helical" evidence="7">
    <location>
        <begin position="74"/>
        <end position="94"/>
    </location>
</feature>
<sequence>MVVGILSDISKAFDVSLSMAGYLVTLFALVYAISTPFITMAISRFNRFKAMFSLLLVFLVGNTFSAVAQSYTQLMISRIMTALTAGVIISLSLAMATNIAPMNKRAFLVSWIFSGFSIASVFGLPIGTMVSTHFGWRYAFWGISVITILVLIMMYFFLPRDIPSVQSKLLDQLVIFKDSRFLFGVVIVFSSAAGAYVVHTYIRPLLTNVLGFSQGSLGLLLFIYGLLSIVSNQFSGWLAGRSGLKKIPWLYISELVIYLGLAAALHVQWLGLLFLMSISFTMSVLGSPIQIHFLNLAEAEYPAALVLASSLQSIFFNFGISSGSAVGGVIAANVGFDYLGYGAGVFALIALIFTLLLNRRNKQGAKLK</sequence>
<dbReference type="PATRIC" id="fig|1423734.3.peg.1398"/>
<evidence type="ECO:0000256" key="3">
    <source>
        <dbReference type="ARBA" id="ARBA00022475"/>
    </source>
</evidence>
<dbReference type="InterPro" id="IPR036259">
    <property type="entry name" value="MFS_trans_sf"/>
</dbReference>
<feature type="transmembrane region" description="Helical" evidence="7">
    <location>
        <begin position="314"/>
        <end position="332"/>
    </location>
</feature>
<feature type="transmembrane region" description="Helical" evidence="7">
    <location>
        <begin position="273"/>
        <end position="294"/>
    </location>
</feature>
<comment type="subcellular location">
    <subcellularLocation>
        <location evidence="1">Cell membrane</location>
        <topology evidence="1">Multi-pass membrane protein</topology>
    </subcellularLocation>
</comment>
<gene>
    <name evidence="9" type="ORF">FC83_GL001383</name>
</gene>
<evidence type="ECO:0000256" key="4">
    <source>
        <dbReference type="ARBA" id="ARBA00022692"/>
    </source>
</evidence>
<dbReference type="InterPro" id="IPR011701">
    <property type="entry name" value="MFS"/>
</dbReference>
<keyword evidence="4 7" id="KW-0812">Transmembrane</keyword>
<keyword evidence="6 7" id="KW-0472">Membrane</keyword>
<dbReference type="InterPro" id="IPR020846">
    <property type="entry name" value="MFS_dom"/>
</dbReference>
<protein>
    <submittedName>
        <fullName evidence="9">Major facilitator superfamily protein</fullName>
    </submittedName>
</protein>
<accession>A0A0R1XSU4</accession>
<feature type="transmembrane region" description="Helical" evidence="7">
    <location>
        <begin position="248"/>
        <end position="267"/>
    </location>
</feature>
<keyword evidence="10" id="KW-1185">Reference proteome</keyword>
<dbReference type="PANTHER" id="PTHR43124:SF3">
    <property type="entry name" value="CHLORAMPHENICOL EFFLUX PUMP RV0191"/>
    <property type="match status" value="1"/>
</dbReference>
<evidence type="ECO:0000259" key="8">
    <source>
        <dbReference type="PROSITE" id="PS50850"/>
    </source>
</evidence>
<evidence type="ECO:0000313" key="10">
    <source>
        <dbReference type="Proteomes" id="UP000051236"/>
    </source>
</evidence>
<dbReference type="STRING" id="1423734.FC83_GL001383"/>
<evidence type="ECO:0000256" key="1">
    <source>
        <dbReference type="ARBA" id="ARBA00004651"/>
    </source>
</evidence>
<comment type="caution">
    <text evidence="9">The sequence shown here is derived from an EMBL/GenBank/DDBJ whole genome shotgun (WGS) entry which is preliminary data.</text>
</comment>
<keyword evidence="3" id="KW-1003">Cell membrane</keyword>
<evidence type="ECO:0000256" key="2">
    <source>
        <dbReference type="ARBA" id="ARBA00022448"/>
    </source>
</evidence>
<dbReference type="Pfam" id="PF07690">
    <property type="entry name" value="MFS_1"/>
    <property type="match status" value="1"/>
</dbReference>